<dbReference type="GeneTree" id="ENSGT00940000166578"/>
<dbReference type="GO" id="GO:0030672">
    <property type="term" value="C:synaptic vesicle membrane"/>
    <property type="evidence" value="ECO:0007669"/>
    <property type="project" value="TreeGrafter"/>
</dbReference>
<keyword evidence="2" id="KW-0472">Membrane</keyword>
<name>A0AAY4EXN6_9TELE</name>
<keyword evidence="2" id="KW-1133">Transmembrane helix</keyword>
<evidence type="ECO:0000259" key="3">
    <source>
        <dbReference type="PROSITE" id="PS50004"/>
    </source>
</evidence>
<dbReference type="Gene3D" id="2.60.40.150">
    <property type="entry name" value="C2 domain"/>
    <property type="match status" value="2"/>
</dbReference>
<dbReference type="GO" id="GO:0030276">
    <property type="term" value="F:clathrin binding"/>
    <property type="evidence" value="ECO:0007669"/>
    <property type="project" value="TreeGrafter"/>
</dbReference>
<evidence type="ECO:0000313" key="4">
    <source>
        <dbReference type="Ensembl" id="ENSDCDP00010062480.1"/>
    </source>
</evidence>
<reference evidence="4 5" key="1">
    <citation type="submission" date="2020-06" db="EMBL/GenBank/DDBJ databases">
        <authorList>
            <consortium name="Wellcome Sanger Institute Data Sharing"/>
        </authorList>
    </citation>
    <scope>NUCLEOTIDE SEQUENCE [LARGE SCALE GENOMIC DNA]</scope>
</reference>
<feature type="transmembrane region" description="Helical" evidence="2">
    <location>
        <begin position="25"/>
        <end position="46"/>
    </location>
</feature>
<dbReference type="AlphaFoldDB" id="A0AAY4EXN6"/>
<protein>
    <recommendedName>
        <fullName evidence="3">C2 domain-containing protein</fullName>
    </recommendedName>
</protein>
<dbReference type="RefSeq" id="XP_028815205.1">
    <property type="nucleotide sequence ID" value="XM_028959372.1"/>
</dbReference>
<evidence type="ECO:0000256" key="1">
    <source>
        <dbReference type="ARBA" id="ARBA00006996"/>
    </source>
</evidence>
<comment type="similarity">
    <text evidence="1">Belongs to the synaptotagmin family.</text>
</comment>
<dbReference type="Pfam" id="PF00168">
    <property type="entry name" value="C2"/>
    <property type="match status" value="2"/>
</dbReference>
<dbReference type="GO" id="GO:0000149">
    <property type="term" value="F:SNARE binding"/>
    <property type="evidence" value="ECO:0007669"/>
    <property type="project" value="TreeGrafter"/>
</dbReference>
<proteinExistence type="inferred from homology"/>
<dbReference type="SUPFAM" id="SSF49562">
    <property type="entry name" value="C2 domain (Calcium/lipid-binding domain, CaLB)"/>
    <property type="match status" value="2"/>
</dbReference>
<gene>
    <name evidence="4" type="primary">syt19</name>
</gene>
<dbReference type="GO" id="GO:0001786">
    <property type="term" value="F:phosphatidylserine binding"/>
    <property type="evidence" value="ECO:0007669"/>
    <property type="project" value="TreeGrafter"/>
</dbReference>
<dbReference type="InterPro" id="IPR000008">
    <property type="entry name" value="C2_dom"/>
</dbReference>
<reference evidence="4" key="2">
    <citation type="submission" date="2025-08" db="UniProtKB">
        <authorList>
            <consortium name="Ensembl"/>
        </authorList>
    </citation>
    <scope>IDENTIFICATION</scope>
</reference>
<dbReference type="InterPro" id="IPR035892">
    <property type="entry name" value="C2_domain_sf"/>
</dbReference>
<reference evidence="4" key="3">
    <citation type="submission" date="2025-09" db="UniProtKB">
        <authorList>
            <consortium name="Ensembl"/>
        </authorList>
    </citation>
    <scope>IDENTIFICATION</scope>
</reference>
<sequence length="404" mass="46204">MPTFSEALRLSIWDVRLPFPDEVKYVILAISILIVFIALAILIWQVCNYCSQTSQSKKKVSNSAAEGRNAKSRIFIADGQSPDLKEERPCEELGRLSRYLSADSSLSDLGGSLDSLLDQEEEKQVKGSLRFTLYYDRSESRLVVTVSEAQGLPLRDFSHSVDPFVMIRLLWSGGGERERSGVPLQCVIHEWQTRVVKDSSSPLFGDQFSCILEEKEVPYVTVRLEVQDYDKYSRHGILGEARTSLRGLKISYPTEILQDLQQPKKDLVGEVLISLKYLPTSHRLEVGLLKIRTISKFCKADRVLYARTYVLCNQSKLRHQNTTTKTRWEVTVFNEVMVFMLPSSQIMDCSVVVTVYEIRAEKKSTKHLIGRVAFGKNITSEDEHWSLMMHSLRQPIAKWHLMYV</sequence>
<dbReference type="PANTHER" id="PTHR10024">
    <property type="entry name" value="SYNAPTOTAGMIN"/>
    <property type="match status" value="1"/>
</dbReference>
<dbReference type="Proteomes" id="UP000694580">
    <property type="component" value="Chromosome 17"/>
</dbReference>
<dbReference type="PANTHER" id="PTHR10024:SF175">
    <property type="entry name" value="C2 DOMAIN-CONTAINING PROTEIN"/>
    <property type="match status" value="1"/>
</dbReference>
<dbReference type="GO" id="GO:0048488">
    <property type="term" value="P:synaptic vesicle endocytosis"/>
    <property type="evidence" value="ECO:0007669"/>
    <property type="project" value="TreeGrafter"/>
</dbReference>
<feature type="domain" description="C2" evidence="3">
    <location>
        <begin position="125"/>
        <end position="260"/>
    </location>
</feature>
<dbReference type="GO" id="GO:0005886">
    <property type="term" value="C:plasma membrane"/>
    <property type="evidence" value="ECO:0007669"/>
    <property type="project" value="TreeGrafter"/>
</dbReference>
<dbReference type="GO" id="GO:0005544">
    <property type="term" value="F:calcium-dependent phospholipid binding"/>
    <property type="evidence" value="ECO:0007669"/>
    <property type="project" value="TreeGrafter"/>
</dbReference>
<keyword evidence="5" id="KW-1185">Reference proteome</keyword>
<dbReference type="GeneID" id="114767497"/>
<dbReference type="GO" id="GO:0030424">
    <property type="term" value="C:axon"/>
    <property type="evidence" value="ECO:0007669"/>
    <property type="project" value="TreeGrafter"/>
</dbReference>
<dbReference type="SMART" id="SM00239">
    <property type="entry name" value="C2"/>
    <property type="match status" value="2"/>
</dbReference>
<dbReference type="GO" id="GO:0005509">
    <property type="term" value="F:calcium ion binding"/>
    <property type="evidence" value="ECO:0007669"/>
    <property type="project" value="TreeGrafter"/>
</dbReference>
<evidence type="ECO:0000313" key="5">
    <source>
        <dbReference type="Proteomes" id="UP000694580"/>
    </source>
</evidence>
<dbReference type="GO" id="GO:0031045">
    <property type="term" value="C:dense core granule"/>
    <property type="evidence" value="ECO:0007669"/>
    <property type="project" value="TreeGrafter"/>
</dbReference>
<keyword evidence="2" id="KW-0812">Transmembrane</keyword>
<dbReference type="GO" id="GO:0048791">
    <property type="term" value="P:calcium ion-regulated exocytosis of neurotransmitter"/>
    <property type="evidence" value="ECO:0007669"/>
    <property type="project" value="TreeGrafter"/>
</dbReference>
<organism evidence="4 5">
    <name type="scientific">Denticeps clupeoides</name>
    <name type="common">denticle herring</name>
    <dbReference type="NCBI Taxonomy" id="299321"/>
    <lineage>
        <taxon>Eukaryota</taxon>
        <taxon>Metazoa</taxon>
        <taxon>Chordata</taxon>
        <taxon>Craniata</taxon>
        <taxon>Vertebrata</taxon>
        <taxon>Euteleostomi</taxon>
        <taxon>Actinopterygii</taxon>
        <taxon>Neopterygii</taxon>
        <taxon>Teleostei</taxon>
        <taxon>Clupei</taxon>
        <taxon>Clupeiformes</taxon>
        <taxon>Denticipitoidei</taxon>
        <taxon>Denticipitidae</taxon>
        <taxon>Denticeps</taxon>
    </lineage>
</organism>
<evidence type="ECO:0000256" key="2">
    <source>
        <dbReference type="SAM" id="Phobius"/>
    </source>
</evidence>
<dbReference type="Ensembl" id="ENSDCDT00010073275.1">
    <property type="protein sequence ID" value="ENSDCDP00010062480.1"/>
    <property type="gene ID" value="ENSDCDG00010034275.1"/>
</dbReference>
<accession>A0AAY4EXN6</accession>
<dbReference type="PROSITE" id="PS50004">
    <property type="entry name" value="C2"/>
    <property type="match status" value="1"/>
</dbReference>